<evidence type="ECO:0000256" key="2">
    <source>
        <dbReference type="ARBA" id="ARBA00022900"/>
    </source>
</evidence>
<dbReference type="PROSITE" id="PS51252">
    <property type="entry name" value="ANTISTASIN"/>
    <property type="match status" value="1"/>
</dbReference>
<keyword evidence="3" id="KW-0732">Signal</keyword>
<protein>
    <submittedName>
        <fullName evidence="5">Ubs_32 putative toxin</fullName>
    </submittedName>
</protein>
<evidence type="ECO:0000313" key="5">
    <source>
        <dbReference type="EMBL" id="JAC94825.1"/>
    </source>
</evidence>
<reference evidence="5" key="2">
    <citation type="submission" date="2014-09" db="EMBL/GenBank/DDBJ databases">
        <authorList>
            <person name="Gonzales D.T.T."/>
            <person name="Saloma C.P."/>
        </authorList>
    </citation>
    <scope>NUCLEOTIDE SEQUENCE</scope>
    <source>
        <tissue evidence="5">Venom duct</tissue>
    </source>
</reference>
<dbReference type="GO" id="GO:0004867">
    <property type="term" value="F:serine-type endopeptidase inhibitor activity"/>
    <property type="evidence" value="ECO:0007669"/>
    <property type="project" value="UniProtKB-KW"/>
</dbReference>
<dbReference type="Gene3D" id="2.10.22.10">
    <property type="entry name" value="Antistasin, domain 1"/>
    <property type="match status" value="1"/>
</dbReference>
<keyword evidence="2" id="KW-0722">Serine protease inhibitor</keyword>
<evidence type="ECO:0000259" key="4">
    <source>
        <dbReference type="PROSITE" id="PS51252"/>
    </source>
</evidence>
<accession>A0A098LXX8</accession>
<sequence length="103" mass="11742">MARLIFLCELMIFFLVVVCFTNSQDSSAPDDPPRPECGPICRMYCFTGFVKDKNGCEICECNPNDNDDLVAPTMLLYIITSKSIWEAPLLLPMRLKRKTTPHH</sequence>
<dbReference type="InterPro" id="IPR011061">
    <property type="entry name" value="Hirudin/antistatin"/>
</dbReference>
<evidence type="ECO:0000256" key="1">
    <source>
        <dbReference type="ARBA" id="ARBA00022690"/>
    </source>
</evidence>
<dbReference type="InterPro" id="IPR004094">
    <property type="entry name" value="Antistasin-like"/>
</dbReference>
<proteinExistence type="predicted"/>
<keyword evidence="1" id="KW-0646">Protease inhibitor</keyword>
<dbReference type="EMBL" id="GBQY01000032">
    <property type="protein sequence ID" value="JAC94825.1"/>
    <property type="molecule type" value="Transcribed_RNA"/>
</dbReference>
<dbReference type="AlphaFoldDB" id="A0A098LXX8"/>
<name>A0A098LXX8_UNEBI</name>
<organism evidence="5">
    <name type="scientific">Unedogemmula bisaya</name>
    <name type="common">Sea snail</name>
    <name type="synonym">Lophiotoma bisaya</name>
    <dbReference type="NCBI Taxonomy" id="746885"/>
    <lineage>
        <taxon>Eukaryota</taxon>
        <taxon>Metazoa</taxon>
        <taxon>Spiralia</taxon>
        <taxon>Lophotrochozoa</taxon>
        <taxon>Mollusca</taxon>
        <taxon>Gastropoda</taxon>
        <taxon>Caenogastropoda</taxon>
        <taxon>Neogastropoda</taxon>
        <taxon>Conoidea</taxon>
        <taxon>Turridae</taxon>
        <taxon>Unedogemmula</taxon>
    </lineage>
</organism>
<dbReference type="SUPFAM" id="SSF57262">
    <property type="entry name" value="Leech antihemostatic proteins"/>
    <property type="match status" value="1"/>
</dbReference>
<evidence type="ECO:0000256" key="3">
    <source>
        <dbReference type="SAM" id="SignalP"/>
    </source>
</evidence>
<feature type="domain" description="Antistasin-like" evidence="4">
    <location>
        <begin position="31"/>
        <end position="61"/>
    </location>
</feature>
<feature type="chain" id="PRO_5001945460" evidence="3">
    <location>
        <begin position="24"/>
        <end position="103"/>
    </location>
</feature>
<dbReference type="Pfam" id="PF02822">
    <property type="entry name" value="Antistasin"/>
    <property type="match status" value="1"/>
</dbReference>
<feature type="signal peptide" evidence="3">
    <location>
        <begin position="1"/>
        <end position="23"/>
    </location>
</feature>
<reference evidence="5" key="1">
    <citation type="journal article" date="2014" name="Toxicon">
        <title>A bioinformatics survey for conotoxin-like sequences in three turrid snail venom duct transcriptomes.</title>
        <authorList>
            <person name="Gonzales D.T."/>
            <person name="Saloma C.P."/>
        </authorList>
    </citation>
    <scope>NUCLEOTIDE SEQUENCE</scope>
    <source>
        <tissue evidence="5">Venom duct</tissue>
    </source>
</reference>